<accession>A0ABV0XY23</accession>
<dbReference type="EMBL" id="JAHRIP010018892">
    <property type="protein sequence ID" value="MEQ2286418.1"/>
    <property type="molecule type" value="Genomic_DNA"/>
</dbReference>
<reference evidence="1 2" key="1">
    <citation type="submission" date="2021-06" db="EMBL/GenBank/DDBJ databases">
        <authorList>
            <person name="Palmer J.M."/>
        </authorList>
    </citation>
    <scope>NUCLEOTIDE SEQUENCE [LARGE SCALE GENOMIC DNA]</scope>
    <source>
        <strain evidence="1 2">AS_MEX2019</strain>
        <tissue evidence="1">Muscle</tissue>
    </source>
</reference>
<evidence type="ECO:0000313" key="2">
    <source>
        <dbReference type="Proteomes" id="UP001469553"/>
    </source>
</evidence>
<comment type="caution">
    <text evidence="1">The sequence shown here is derived from an EMBL/GenBank/DDBJ whole genome shotgun (WGS) entry which is preliminary data.</text>
</comment>
<name>A0ABV0XY23_9TELE</name>
<evidence type="ECO:0000313" key="1">
    <source>
        <dbReference type="EMBL" id="MEQ2286418.1"/>
    </source>
</evidence>
<gene>
    <name evidence="1" type="ORF">AMECASPLE_002299</name>
</gene>
<proteinExistence type="predicted"/>
<keyword evidence="2" id="KW-1185">Reference proteome</keyword>
<sequence>MHGSKHISFVPPQLLRTHEGLPDYSLQLPVCSMRSKCHQITVKSCICKLWSCCGAAVDLHTFKWVTGEPVPISSGLHPEQVASPM</sequence>
<dbReference type="Proteomes" id="UP001469553">
    <property type="component" value="Unassembled WGS sequence"/>
</dbReference>
<protein>
    <submittedName>
        <fullName evidence="1">Uncharacterized protein</fullName>
    </submittedName>
</protein>
<organism evidence="1 2">
    <name type="scientific">Ameca splendens</name>
    <dbReference type="NCBI Taxonomy" id="208324"/>
    <lineage>
        <taxon>Eukaryota</taxon>
        <taxon>Metazoa</taxon>
        <taxon>Chordata</taxon>
        <taxon>Craniata</taxon>
        <taxon>Vertebrata</taxon>
        <taxon>Euteleostomi</taxon>
        <taxon>Actinopterygii</taxon>
        <taxon>Neopterygii</taxon>
        <taxon>Teleostei</taxon>
        <taxon>Neoteleostei</taxon>
        <taxon>Acanthomorphata</taxon>
        <taxon>Ovalentaria</taxon>
        <taxon>Atherinomorphae</taxon>
        <taxon>Cyprinodontiformes</taxon>
        <taxon>Goodeidae</taxon>
        <taxon>Ameca</taxon>
    </lineage>
</organism>